<reference evidence="4" key="1">
    <citation type="journal article" date="2023" name="Commun. Biol.">
        <title>Genome analysis of Parmales, the sister group of diatoms, reveals the evolutionary specialization of diatoms from phago-mixotrophs to photoautotrophs.</title>
        <authorList>
            <person name="Ban H."/>
            <person name="Sato S."/>
            <person name="Yoshikawa S."/>
            <person name="Yamada K."/>
            <person name="Nakamura Y."/>
            <person name="Ichinomiya M."/>
            <person name="Sato N."/>
            <person name="Blanc-Mathieu R."/>
            <person name="Endo H."/>
            <person name="Kuwata A."/>
            <person name="Ogata H."/>
        </authorList>
    </citation>
    <scope>NUCLEOTIDE SEQUENCE [LARGE SCALE GENOMIC DNA]</scope>
    <source>
        <strain evidence="4">NIES 3700</strain>
    </source>
</reference>
<dbReference type="Proteomes" id="UP001165122">
    <property type="component" value="Unassembled WGS sequence"/>
</dbReference>
<name>A0A9W7AD70_9STRA</name>
<feature type="domain" description="IQCH-like ATP-grasp" evidence="2">
    <location>
        <begin position="578"/>
        <end position="838"/>
    </location>
</feature>
<feature type="region of interest" description="Disordered" evidence="1">
    <location>
        <begin position="52"/>
        <end position="82"/>
    </location>
</feature>
<dbReference type="PANTHER" id="PTHR14465:SF0">
    <property type="entry name" value="IQ DOMAIN-CONTAINING PROTEIN H"/>
    <property type="match status" value="1"/>
</dbReference>
<dbReference type="EMBL" id="BRXW01000580">
    <property type="protein sequence ID" value="GMH67785.1"/>
    <property type="molecule type" value="Genomic_DNA"/>
</dbReference>
<evidence type="ECO:0000313" key="4">
    <source>
        <dbReference type="Proteomes" id="UP001165122"/>
    </source>
</evidence>
<proteinExistence type="predicted"/>
<evidence type="ECO:0000313" key="3">
    <source>
        <dbReference type="EMBL" id="GMH67785.1"/>
    </source>
</evidence>
<feature type="compositionally biased region" description="Pro residues" evidence="1">
    <location>
        <begin position="1"/>
        <end position="10"/>
    </location>
</feature>
<protein>
    <recommendedName>
        <fullName evidence="2">IQCH-like ATP-grasp domain-containing protein</fullName>
    </recommendedName>
</protein>
<feature type="region of interest" description="Disordered" evidence="1">
    <location>
        <begin position="204"/>
        <end position="223"/>
    </location>
</feature>
<dbReference type="PANTHER" id="PTHR14465">
    <property type="entry name" value="IQ DOMAIN-CONTAINING PROTEIN H"/>
    <property type="match status" value="1"/>
</dbReference>
<dbReference type="AlphaFoldDB" id="A0A9W7AD70"/>
<accession>A0A9W7AD70</accession>
<keyword evidence="4" id="KW-1185">Reference proteome</keyword>
<comment type="caution">
    <text evidence="3">The sequence shown here is derived from an EMBL/GenBank/DDBJ whole genome shotgun (WGS) entry which is preliminary data.</text>
</comment>
<feature type="compositionally biased region" description="Polar residues" evidence="1">
    <location>
        <begin position="204"/>
        <end position="213"/>
    </location>
</feature>
<evidence type="ECO:0000259" key="2">
    <source>
        <dbReference type="Pfam" id="PF24923"/>
    </source>
</evidence>
<sequence length="992" mass="110727">MVFAPAPPASSSPRSNRPKPPTSSFDASLLYATEEVPTLPPVMAVPLPKTSLVGAGATGGSRRGSSTRESLRRRKKGATKASEARINFLNKKINKGMHGSGAAALTMNEQEYAIHMRQTHSAFSTKFEPSKTRLTGANNSTFTSNSSYNPASVRYDTKALEVGGSSGFLNTVYGNRTREKERQQQMNTVELSSQVTIDESMQQTLASKSTTSRLPKDEGAGNPLQKEIEQIRNYLDMLDQYSLHNFIIWKGSTVTNTPEFSSFKRKYDTFWGSVLSCINLLETLARDYQIQLVVVDGAKCAELAACDAPGITEEDLLECISNKDQVLPIVNSQSSDTIKFGTRGTKQFYRNCAVRIQSWVRMVLKVSWYENEIRRRRAACKIQTSWRRCSAEWRVRRMLVVRRAEQKKTWERLGADFVKDWSRVFDEAVDEDSQPHVIVHVPSLSLEEYLRLGIPRFPVAQNLQLHRLTDVKRANVEVIYVAPFPMDDEILDYMKKILEIGGVEAPHSRFSVVVPENVDVFPSHFPLTSVLQYSPHALHRIRQMLRGKKGYLMPGYQGWQEKRVALSLNIPVLAPKLEVFQRFATRSGAKRCFMAADVSVPVGAHDIYDEEDFVVALCKLISSNLDVKRWMFKIDVDYNNVGSAYFDVKHLGCYNALLKERETLFNIHKGDTTVWMNPDVQLLARAKVLKDLRKFLPVKAQCLGREMFSSFRQFLQHFMRVGGVIEADPIGVIGRPSVNMLITPNGDVKIESCVDILVDDESKTMGSVYPMKSVPRKALGGAANAVAEQLKQHGFVGHFSVNFIAYNSHGTGLRMLGASIEPYFSNSAGLHNLMRFLCAENDKKKALSRSYAGIDALYNPSLSSVQYGSFFKLCRMQAVSFDLETLSGLMFLLFDSLAAGSLGCIAMGDHVAESMEKLAAGFQFIKANVGNPAAYNEVNLNDLDGFDADQEGGGLISFVRQLKSIEAEAAVKMAIYKEQKMKSLMKAAKVVI</sequence>
<evidence type="ECO:0000256" key="1">
    <source>
        <dbReference type="SAM" id="MobiDB-lite"/>
    </source>
</evidence>
<dbReference type="Pfam" id="PF24923">
    <property type="entry name" value="ATP-grasp_IQCH"/>
    <property type="match status" value="1"/>
</dbReference>
<organism evidence="3 4">
    <name type="scientific">Triparma laevis f. longispina</name>
    <dbReference type="NCBI Taxonomy" id="1714387"/>
    <lineage>
        <taxon>Eukaryota</taxon>
        <taxon>Sar</taxon>
        <taxon>Stramenopiles</taxon>
        <taxon>Ochrophyta</taxon>
        <taxon>Bolidophyceae</taxon>
        <taxon>Parmales</taxon>
        <taxon>Triparmaceae</taxon>
        <taxon>Triparma</taxon>
    </lineage>
</organism>
<dbReference type="OrthoDB" id="2117703at2759"/>
<dbReference type="InterPro" id="IPR056855">
    <property type="entry name" value="ATP-grasp_IQCH"/>
</dbReference>
<dbReference type="InterPro" id="IPR038752">
    <property type="entry name" value="IQCH"/>
</dbReference>
<gene>
    <name evidence="3" type="ORF">TrLO_g14703</name>
</gene>
<feature type="region of interest" description="Disordered" evidence="1">
    <location>
        <begin position="1"/>
        <end position="27"/>
    </location>
</feature>